<protein>
    <recommendedName>
        <fullName evidence="10">Glycine--tRNA ligase beta subunit</fullName>
        <ecNumber evidence="10">6.1.1.14</ecNumber>
    </recommendedName>
    <alternativeName>
        <fullName evidence="10">Glycyl-tRNA synthetase beta subunit</fullName>
        <shortName evidence="10">GlyRS</shortName>
    </alternativeName>
</protein>
<comment type="caution">
    <text evidence="12">The sequence shown here is derived from an EMBL/GenBank/DDBJ whole genome shotgun (WGS) entry which is preliminary data.</text>
</comment>
<reference evidence="12 13" key="1">
    <citation type="submission" date="2019-10" db="EMBL/GenBank/DDBJ databases">
        <title>Comparative genomics of sulfur disproportionating microorganisms.</title>
        <authorList>
            <person name="Ward L.M."/>
            <person name="Bertran E."/>
            <person name="Johnston D."/>
        </authorList>
    </citation>
    <scope>NUCLEOTIDE SEQUENCE [LARGE SCALE GENOMIC DNA]</scope>
    <source>
        <strain evidence="12 13">DSM 14055</strain>
    </source>
</reference>
<dbReference type="AlphaFoldDB" id="A0A6N7IML2"/>
<dbReference type="NCBIfam" id="TIGR00211">
    <property type="entry name" value="glyS"/>
    <property type="match status" value="1"/>
</dbReference>
<name>A0A6N7IML2_9FIRM</name>
<keyword evidence="7 10" id="KW-0648">Protein biosynthesis</keyword>
<keyword evidence="8 10" id="KW-0030">Aminoacyl-tRNA synthetase</keyword>
<dbReference type="PROSITE" id="PS50861">
    <property type="entry name" value="AA_TRNA_LIGASE_II_GLYAB"/>
    <property type="match status" value="1"/>
</dbReference>
<evidence type="ECO:0000256" key="7">
    <source>
        <dbReference type="ARBA" id="ARBA00022917"/>
    </source>
</evidence>
<dbReference type="OrthoDB" id="9775440at2"/>
<comment type="subunit">
    <text evidence="10">Tetramer of two alpha and two beta subunits.</text>
</comment>
<gene>
    <name evidence="10" type="primary">glyS</name>
    <name evidence="12" type="ORF">GFC01_02860</name>
</gene>
<dbReference type="InterPro" id="IPR015944">
    <property type="entry name" value="Gly-tRNA-synth_bsu"/>
</dbReference>
<dbReference type="Pfam" id="PF05746">
    <property type="entry name" value="DALR_1"/>
    <property type="match status" value="1"/>
</dbReference>
<dbReference type="GO" id="GO:0006426">
    <property type="term" value="P:glycyl-tRNA aminoacylation"/>
    <property type="evidence" value="ECO:0007669"/>
    <property type="project" value="UniProtKB-UniRule"/>
</dbReference>
<dbReference type="PANTHER" id="PTHR30075">
    <property type="entry name" value="GLYCYL-TRNA SYNTHETASE"/>
    <property type="match status" value="1"/>
</dbReference>
<dbReference type="PRINTS" id="PR01045">
    <property type="entry name" value="TRNASYNTHGB"/>
</dbReference>
<dbReference type="PANTHER" id="PTHR30075:SF2">
    <property type="entry name" value="GLYCINE--TRNA LIGASE, CHLOROPLASTIC_MITOCHONDRIAL 2"/>
    <property type="match status" value="1"/>
</dbReference>
<evidence type="ECO:0000256" key="5">
    <source>
        <dbReference type="ARBA" id="ARBA00022741"/>
    </source>
</evidence>
<keyword evidence="5 10" id="KW-0547">Nucleotide-binding</keyword>
<dbReference type="EMBL" id="WHYR01000005">
    <property type="protein sequence ID" value="MQL51216.1"/>
    <property type="molecule type" value="Genomic_DNA"/>
</dbReference>
<comment type="similarity">
    <text evidence="2 10">Belongs to the class-II aminoacyl-tRNA synthetase family.</text>
</comment>
<evidence type="ECO:0000256" key="9">
    <source>
        <dbReference type="ARBA" id="ARBA00047937"/>
    </source>
</evidence>
<evidence type="ECO:0000313" key="12">
    <source>
        <dbReference type="EMBL" id="MQL51216.1"/>
    </source>
</evidence>
<comment type="subcellular location">
    <subcellularLocation>
        <location evidence="1 10">Cytoplasm</location>
    </subcellularLocation>
</comment>
<evidence type="ECO:0000259" key="11">
    <source>
        <dbReference type="Pfam" id="PF05746"/>
    </source>
</evidence>
<evidence type="ECO:0000256" key="10">
    <source>
        <dbReference type="HAMAP-Rule" id="MF_00255"/>
    </source>
</evidence>
<dbReference type="SUPFAM" id="SSF109604">
    <property type="entry name" value="HD-domain/PDEase-like"/>
    <property type="match status" value="1"/>
</dbReference>
<dbReference type="Proteomes" id="UP000441717">
    <property type="component" value="Unassembled WGS sequence"/>
</dbReference>
<comment type="catalytic activity">
    <reaction evidence="9 10">
        <text>tRNA(Gly) + glycine + ATP = glycyl-tRNA(Gly) + AMP + diphosphate</text>
        <dbReference type="Rhea" id="RHEA:16013"/>
        <dbReference type="Rhea" id="RHEA-COMP:9664"/>
        <dbReference type="Rhea" id="RHEA-COMP:9683"/>
        <dbReference type="ChEBI" id="CHEBI:30616"/>
        <dbReference type="ChEBI" id="CHEBI:33019"/>
        <dbReference type="ChEBI" id="CHEBI:57305"/>
        <dbReference type="ChEBI" id="CHEBI:78442"/>
        <dbReference type="ChEBI" id="CHEBI:78522"/>
        <dbReference type="ChEBI" id="CHEBI:456215"/>
        <dbReference type="EC" id="6.1.1.14"/>
    </reaction>
</comment>
<dbReference type="GO" id="GO:0005829">
    <property type="term" value="C:cytosol"/>
    <property type="evidence" value="ECO:0007669"/>
    <property type="project" value="TreeGrafter"/>
</dbReference>
<dbReference type="RefSeq" id="WP_152945145.1">
    <property type="nucleotide sequence ID" value="NZ_WHYR01000005.1"/>
</dbReference>
<keyword evidence="4 10" id="KW-0436">Ligase</keyword>
<dbReference type="GO" id="GO:0004814">
    <property type="term" value="F:arginine-tRNA ligase activity"/>
    <property type="evidence" value="ECO:0007669"/>
    <property type="project" value="InterPro"/>
</dbReference>
<sequence length="695" mass="77310">MSTKDFLLEIGTEEIPARFLDPALEQLQELARDLLRENRLAHGEIRALGTPRRLVLFVRDLASRQESLVQEVKGPALKVAFNQSGEPTRAALGFARSQGVDVSQLVVKNVGPVEYVFAVKRQEGRPAQEVLAGMGPSLINGLHFPKPMRWGVQEVRFARPIRWLVALYGEEVVDFSFAGLSAGRISYGHRVLSPRPLTIPAAGEYFRIMEEARVVVDPRERRQMIWKQVRELAAGRNGQVLPDEELLTEVTNLVEYPTALLGTFDAAYLELPAEVLITSMREHQRYFPVRGAGGKLLPCFIAVRNGGKEYLDTVRAGNEKVLKARLSDAVFFWKEDLKRPLASRVEALKKIVWQESLGTVYDKVGRLTGLVRYLIPALGADEREAEQALRAAHLCKADLVTSMVYEFPELQGIMGREYALAAGEDPTVARAIYEHYLPRFSGDELPHTFPGRILSLADKVDTLVGCFAMGIQPSGSQDPYALRRQALGICHVILDAGLVLSLRELVDRAYGQYQGRVELKIGLEQVWTDLAEFFAQRMKGILADAGISYDTVEAVLSTGMDDITGLWQRARALAAFREEPGFAAVWTAFNRAYNLSKKHGFTTVDPGALAHPAEVSLYESLKQVQERVQRFMDARDYRGALEALASLRAPVDQFFDGVMVMVEDETIRNNRLGLLKGVVALASGIADLSKLVVYT</sequence>
<dbReference type="GO" id="GO:0005524">
    <property type="term" value="F:ATP binding"/>
    <property type="evidence" value="ECO:0007669"/>
    <property type="project" value="UniProtKB-UniRule"/>
</dbReference>
<keyword evidence="3 10" id="KW-0963">Cytoplasm</keyword>
<organism evidence="12 13">
    <name type="scientific">Desulfofundulus thermobenzoicus</name>
    <dbReference type="NCBI Taxonomy" id="29376"/>
    <lineage>
        <taxon>Bacteria</taxon>
        <taxon>Bacillati</taxon>
        <taxon>Bacillota</taxon>
        <taxon>Clostridia</taxon>
        <taxon>Eubacteriales</taxon>
        <taxon>Peptococcaceae</taxon>
        <taxon>Desulfofundulus</taxon>
    </lineage>
</organism>
<evidence type="ECO:0000256" key="4">
    <source>
        <dbReference type="ARBA" id="ARBA00022598"/>
    </source>
</evidence>
<dbReference type="GO" id="GO:0004820">
    <property type="term" value="F:glycine-tRNA ligase activity"/>
    <property type="evidence" value="ECO:0007669"/>
    <property type="project" value="UniProtKB-UniRule"/>
</dbReference>
<evidence type="ECO:0000256" key="8">
    <source>
        <dbReference type="ARBA" id="ARBA00023146"/>
    </source>
</evidence>
<evidence type="ECO:0000256" key="3">
    <source>
        <dbReference type="ARBA" id="ARBA00022490"/>
    </source>
</evidence>
<keyword evidence="13" id="KW-1185">Reference proteome</keyword>
<evidence type="ECO:0000256" key="6">
    <source>
        <dbReference type="ARBA" id="ARBA00022840"/>
    </source>
</evidence>
<proteinExistence type="inferred from homology"/>
<dbReference type="InterPro" id="IPR006194">
    <property type="entry name" value="Gly-tRNA-synth_heterodimer"/>
</dbReference>
<dbReference type="HAMAP" id="MF_00255">
    <property type="entry name" value="Gly_tRNA_synth_beta"/>
    <property type="match status" value="1"/>
</dbReference>
<evidence type="ECO:0000313" key="13">
    <source>
        <dbReference type="Proteomes" id="UP000441717"/>
    </source>
</evidence>
<evidence type="ECO:0000256" key="1">
    <source>
        <dbReference type="ARBA" id="ARBA00004496"/>
    </source>
</evidence>
<dbReference type="Pfam" id="PF02092">
    <property type="entry name" value="tRNA_synt_2f"/>
    <property type="match status" value="1"/>
</dbReference>
<feature type="domain" description="DALR anticodon binding" evidence="11">
    <location>
        <begin position="588"/>
        <end position="678"/>
    </location>
</feature>
<dbReference type="InterPro" id="IPR008909">
    <property type="entry name" value="DALR_anticod-bd"/>
</dbReference>
<keyword evidence="6 10" id="KW-0067">ATP-binding</keyword>
<dbReference type="EC" id="6.1.1.14" evidence="10"/>
<evidence type="ECO:0000256" key="2">
    <source>
        <dbReference type="ARBA" id="ARBA00008226"/>
    </source>
</evidence>
<dbReference type="GO" id="GO:0006420">
    <property type="term" value="P:arginyl-tRNA aminoacylation"/>
    <property type="evidence" value="ECO:0007669"/>
    <property type="project" value="InterPro"/>
</dbReference>
<accession>A0A6N7IML2</accession>